<dbReference type="Proteomes" id="UP001499989">
    <property type="component" value="Unassembled WGS sequence"/>
</dbReference>
<sequence length="59" mass="6095">MVQQDLGGGAVAAIRAGDHHAQQQAEGVDHDVPPAPVDLGSVFNCHVHIRSEARVTAAS</sequence>
<evidence type="ECO:0000313" key="3">
    <source>
        <dbReference type="Proteomes" id="UP001499989"/>
    </source>
</evidence>
<gene>
    <name evidence="2" type="ORF">GCM10010310_63630</name>
</gene>
<feature type="region of interest" description="Disordered" evidence="1">
    <location>
        <begin position="1"/>
        <end position="34"/>
    </location>
</feature>
<name>A0ABN3TCR4_9ACTN</name>
<proteinExistence type="predicted"/>
<accession>A0ABN3TCR4</accession>
<feature type="compositionally biased region" description="Gly residues" evidence="1">
    <location>
        <begin position="1"/>
        <end position="10"/>
    </location>
</feature>
<keyword evidence="3" id="KW-1185">Reference proteome</keyword>
<protein>
    <submittedName>
        <fullName evidence="2">Uncharacterized protein</fullName>
    </submittedName>
</protein>
<dbReference type="EMBL" id="BAAASK010000027">
    <property type="protein sequence ID" value="GAA2698280.1"/>
    <property type="molecule type" value="Genomic_DNA"/>
</dbReference>
<evidence type="ECO:0000313" key="2">
    <source>
        <dbReference type="EMBL" id="GAA2698280.1"/>
    </source>
</evidence>
<reference evidence="2 3" key="1">
    <citation type="journal article" date="2019" name="Int. J. Syst. Evol. Microbiol.">
        <title>The Global Catalogue of Microorganisms (GCM) 10K type strain sequencing project: providing services to taxonomists for standard genome sequencing and annotation.</title>
        <authorList>
            <consortium name="The Broad Institute Genomics Platform"/>
            <consortium name="The Broad Institute Genome Sequencing Center for Infectious Disease"/>
            <person name="Wu L."/>
            <person name="Ma J."/>
        </authorList>
    </citation>
    <scope>NUCLEOTIDE SEQUENCE [LARGE SCALE GENOMIC DNA]</scope>
    <source>
        <strain evidence="2 3">JCM 4531</strain>
    </source>
</reference>
<feature type="compositionally biased region" description="Basic and acidic residues" evidence="1">
    <location>
        <begin position="16"/>
        <end position="32"/>
    </location>
</feature>
<evidence type="ECO:0000256" key="1">
    <source>
        <dbReference type="SAM" id="MobiDB-lite"/>
    </source>
</evidence>
<comment type="caution">
    <text evidence="2">The sequence shown here is derived from an EMBL/GenBank/DDBJ whole genome shotgun (WGS) entry which is preliminary data.</text>
</comment>
<organism evidence="2 3">
    <name type="scientific">Streptomyces violaceolatus</name>
    <dbReference type="NCBI Taxonomy" id="67378"/>
    <lineage>
        <taxon>Bacteria</taxon>
        <taxon>Bacillati</taxon>
        <taxon>Actinomycetota</taxon>
        <taxon>Actinomycetes</taxon>
        <taxon>Kitasatosporales</taxon>
        <taxon>Streptomycetaceae</taxon>
        <taxon>Streptomyces</taxon>
        <taxon>Streptomyces violaceoruber group</taxon>
    </lineage>
</organism>